<reference evidence="3" key="1">
    <citation type="submission" date="2014-10" db="EMBL/GenBank/DDBJ databases">
        <authorList>
            <person name="King R."/>
        </authorList>
    </citation>
    <scope>NUCLEOTIDE SEQUENCE [LARGE SCALE GENOMIC DNA]</scope>
    <source>
        <strain evidence="3">A3/5</strain>
    </source>
</reference>
<feature type="region of interest" description="Disordered" evidence="1">
    <location>
        <begin position="1"/>
        <end position="69"/>
    </location>
</feature>
<proteinExistence type="predicted"/>
<evidence type="ECO:0000313" key="2">
    <source>
        <dbReference type="EMBL" id="CEI61829.1"/>
    </source>
</evidence>
<organism evidence="2 3">
    <name type="scientific">Fusarium venenatum</name>
    <dbReference type="NCBI Taxonomy" id="56646"/>
    <lineage>
        <taxon>Eukaryota</taxon>
        <taxon>Fungi</taxon>
        <taxon>Dikarya</taxon>
        <taxon>Ascomycota</taxon>
        <taxon>Pezizomycotina</taxon>
        <taxon>Sordariomycetes</taxon>
        <taxon>Hypocreomycetidae</taxon>
        <taxon>Hypocreales</taxon>
        <taxon>Nectriaceae</taxon>
        <taxon>Fusarium</taxon>
    </lineage>
</organism>
<dbReference type="GeneID" id="37257904"/>
<sequence length="103" mass="11748">MSSSASAEKPTSTHERPITTAETDKDDDWEIVNEKESQLSKDPVKKESDLEKGTEESSKEMTEEELKRELTKTKWAGMQQQAGGVYPHREVKVPSYPKFMGDW</sequence>
<dbReference type="RefSeq" id="XP_025585549.1">
    <property type="nucleotide sequence ID" value="XM_025734777.1"/>
</dbReference>
<name>A0A2L2SYE6_9HYPO</name>
<protein>
    <submittedName>
        <fullName evidence="2">Uncharacterized protein</fullName>
    </submittedName>
</protein>
<dbReference type="AlphaFoldDB" id="A0A2L2SYE6"/>
<feature type="compositionally biased region" description="Polar residues" evidence="1">
    <location>
        <begin position="1"/>
        <end position="10"/>
    </location>
</feature>
<dbReference type="Proteomes" id="UP000245910">
    <property type="component" value="Chromosome II"/>
</dbReference>
<dbReference type="EMBL" id="LN649230">
    <property type="protein sequence ID" value="CEI61829.1"/>
    <property type="molecule type" value="Genomic_DNA"/>
</dbReference>
<evidence type="ECO:0000313" key="3">
    <source>
        <dbReference type="Proteomes" id="UP000245910"/>
    </source>
</evidence>
<dbReference type="KEGG" id="fvn:FVRRES_06265"/>
<feature type="compositionally biased region" description="Basic and acidic residues" evidence="1">
    <location>
        <begin position="32"/>
        <end position="69"/>
    </location>
</feature>
<keyword evidence="3" id="KW-1185">Reference proteome</keyword>
<accession>A0A2L2SYE6</accession>
<evidence type="ECO:0000256" key="1">
    <source>
        <dbReference type="SAM" id="MobiDB-lite"/>
    </source>
</evidence>